<dbReference type="PANTHER" id="PTHR46093">
    <property type="entry name" value="ACYL-COA-BINDING DOMAIN-CONTAINING PROTEIN 5"/>
    <property type="match status" value="1"/>
</dbReference>
<evidence type="ECO:0000256" key="2">
    <source>
        <dbReference type="ARBA" id="ARBA00022737"/>
    </source>
</evidence>
<evidence type="ECO:0000256" key="3">
    <source>
        <dbReference type="SAM" id="Phobius"/>
    </source>
</evidence>
<name>A0A433QQG9_9FUNG</name>
<keyword evidence="3" id="KW-0472">Membrane</keyword>
<feature type="transmembrane region" description="Helical" evidence="3">
    <location>
        <begin position="332"/>
        <end position="359"/>
    </location>
</feature>
<feature type="signal peptide" evidence="4">
    <location>
        <begin position="1"/>
        <end position="22"/>
    </location>
</feature>
<keyword evidence="3" id="KW-0812">Transmembrane</keyword>
<dbReference type="AlphaFoldDB" id="A0A433QQG9"/>
<dbReference type="InterPro" id="IPR056737">
    <property type="entry name" value="Beta-prop_ATRN-MKLN-like"/>
</dbReference>
<evidence type="ECO:0000256" key="1">
    <source>
        <dbReference type="ARBA" id="ARBA00022441"/>
    </source>
</evidence>
<dbReference type="Pfam" id="PF24981">
    <property type="entry name" value="Beta-prop_ATRN-LZTR1"/>
    <property type="match status" value="1"/>
</dbReference>
<proteinExistence type="predicted"/>
<evidence type="ECO:0000259" key="5">
    <source>
        <dbReference type="Pfam" id="PF24981"/>
    </source>
</evidence>
<evidence type="ECO:0000313" key="7">
    <source>
        <dbReference type="Proteomes" id="UP000274822"/>
    </source>
</evidence>
<feature type="domain" description="Attractin/MKLN-like beta-propeller" evidence="5">
    <location>
        <begin position="31"/>
        <end position="209"/>
    </location>
</feature>
<dbReference type="SUPFAM" id="SSF117281">
    <property type="entry name" value="Kelch motif"/>
    <property type="match status" value="1"/>
</dbReference>
<dbReference type="EMBL" id="RBNJ01002396">
    <property type="protein sequence ID" value="RUS32009.1"/>
    <property type="molecule type" value="Genomic_DNA"/>
</dbReference>
<sequence length="373" mass="40161">MTKPTFLALHVLLTAMAHLIAAFSPPGSVVQSAVLVNDIIYVYGGQGDGMQASSNLYTLDVSRSWTTSSPPWANRTSDAGTVSVPKVYANVMWPSSDGNSIYIWGGSGGYNVTKKLAQSGFAQYKIATRSWSIPSTIASTPQERYFATVAWTSFGKAYIWGGWTDVYTGNTSRPKMTSNTNAFDSNKLEWSVLSSNITPRYGHTATILPTNSAVWSSQNAAGSYTPGPLQSHNAELGTDGISIIICGNASDVFVLNTQTWSWTQPAIDGTVPPERVGASAVMVNGQMILFFGIHTSENSSGSYLNDVVILDTRTTPFRWATTFDPLTSTNPLAVVGGIGGIIGIIIAVLFIGVAIFLFIRKPWRRSDNPKSWT</sequence>
<keyword evidence="2" id="KW-0677">Repeat</keyword>
<keyword evidence="1" id="KW-0880">Kelch repeat</keyword>
<reference evidence="6 7" key="1">
    <citation type="journal article" date="2018" name="New Phytol.">
        <title>Phylogenomics of Endogonaceae and evolution of mycorrhizas within Mucoromycota.</title>
        <authorList>
            <person name="Chang Y."/>
            <person name="Desiro A."/>
            <person name="Na H."/>
            <person name="Sandor L."/>
            <person name="Lipzen A."/>
            <person name="Clum A."/>
            <person name="Barry K."/>
            <person name="Grigoriev I.V."/>
            <person name="Martin F.M."/>
            <person name="Stajich J.E."/>
            <person name="Smith M.E."/>
            <person name="Bonito G."/>
            <person name="Spatafora J.W."/>
        </authorList>
    </citation>
    <scope>NUCLEOTIDE SEQUENCE [LARGE SCALE GENOMIC DNA]</scope>
    <source>
        <strain evidence="6 7">AD002</strain>
    </source>
</reference>
<gene>
    <name evidence="6" type="ORF">BC938DRAFT_476509</name>
</gene>
<organism evidence="6 7">
    <name type="scientific">Jimgerdemannia flammicorona</name>
    <dbReference type="NCBI Taxonomy" id="994334"/>
    <lineage>
        <taxon>Eukaryota</taxon>
        <taxon>Fungi</taxon>
        <taxon>Fungi incertae sedis</taxon>
        <taxon>Mucoromycota</taxon>
        <taxon>Mucoromycotina</taxon>
        <taxon>Endogonomycetes</taxon>
        <taxon>Endogonales</taxon>
        <taxon>Endogonaceae</taxon>
        <taxon>Jimgerdemannia</taxon>
    </lineage>
</organism>
<dbReference type="Gene3D" id="2.120.10.80">
    <property type="entry name" value="Kelch-type beta propeller"/>
    <property type="match status" value="2"/>
</dbReference>
<keyword evidence="7" id="KW-1185">Reference proteome</keyword>
<evidence type="ECO:0000256" key="4">
    <source>
        <dbReference type="SAM" id="SignalP"/>
    </source>
</evidence>
<feature type="chain" id="PRO_5019128746" description="Attractin/MKLN-like beta-propeller domain-containing protein" evidence="4">
    <location>
        <begin position="23"/>
        <end position="373"/>
    </location>
</feature>
<protein>
    <recommendedName>
        <fullName evidence="5">Attractin/MKLN-like beta-propeller domain-containing protein</fullName>
    </recommendedName>
</protein>
<dbReference type="Proteomes" id="UP000274822">
    <property type="component" value="Unassembled WGS sequence"/>
</dbReference>
<keyword evidence="3" id="KW-1133">Transmembrane helix</keyword>
<keyword evidence="4" id="KW-0732">Signal</keyword>
<dbReference type="PANTHER" id="PTHR46093:SF18">
    <property type="entry name" value="FIBRONECTIN TYPE-III DOMAIN-CONTAINING PROTEIN"/>
    <property type="match status" value="1"/>
</dbReference>
<accession>A0A433QQG9</accession>
<comment type="caution">
    <text evidence="6">The sequence shown here is derived from an EMBL/GenBank/DDBJ whole genome shotgun (WGS) entry which is preliminary data.</text>
</comment>
<evidence type="ECO:0000313" key="6">
    <source>
        <dbReference type="EMBL" id="RUS32009.1"/>
    </source>
</evidence>
<dbReference type="InterPro" id="IPR015915">
    <property type="entry name" value="Kelch-typ_b-propeller"/>
</dbReference>